<dbReference type="Proteomes" id="UP000694864">
    <property type="component" value="Chromosome 14"/>
</dbReference>
<dbReference type="PANTHER" id="PTHR47481">
    <property type="match status" value="1"/>
</dbReference>
<reference evidence="2" key="2">
    <citation type="submission" date="2025-08" db="UniProtKB">
        <authorList>
            <consortium name="RefSeq"/>
        </authorList>
    </citation>
    <scope>IDENTIFICATION</scope>
    <source>
        <tissue evidence="2">Leaf</tissue>
    </source>
</reference>
<proteinExistence type="predicted"/>
<protein>
    <submittedName>
        <fullName evidence="2">Uncharacterized protein LOC104743317</fullName>
    </submittedName>
</protein>
<dbReference type="RefSeq" id="XP_010462716.1">
    <property type="nucleotide sequence ID" value="XM_010464414.1"/>
</dbReference>
<dbReference type="Pfam" id="PF14223">
    <property type="entry name" value="Retrotran_gag_2"/>
    <property type="match status" value="1"/>
</dbReference>
<organism evidence="1 2">
    <name type="scientific">Camelina sativa</name>
    <name type="common">False flax</name>
    <name type="synonym">Myagrum sativum</name>
    <dbReference type="NCBI Taxonomy" id="90675"/>
    <lineage>
        <taxon>Eukaryota</taxon>
        <taxon>Viridiplantae</taxon>
        <taxon>Streptophyta</taxon>
        <taxon>Embryophyta</taxon>
        <taxon>Tracheophyta</taxon>
        <taxon>Spermatophyta</taxon>
        <taxon>Magnoliopsida</taxon>
        <taxon>eudicotyledons</taxon>
        <taxon>Gunneridae</taxon>
        <taxon>Pentapetalae</taxon>
        <taxon>rosids</taxon>
        <taxon>malvids</taxon>
        <taxon>Brassicales</taxon>
        <taxon>Brassicaceae</taxon>
        <taxon>Camelineae</taxon>
        <taxon>Camelina</taxon>
    </lineage>
</organism>
<reference evidence="1" key="1">
    <citation type="journal article" date="2014" name="Nat. Commun.">
        <title>The emerging biofuel crop Camelina sativa retains a highly undifferentiated hexaploid genome structure.</title>
        <authorList>
            <person name="Kagale S."/>
            <person name="Koh C."/>
            <person name="Nixon J."/>
            <person name="Bollina V."/>
            <person name="Clarke W.E."/>
            <person name="Tuteja R."/>
            <person name="Spillane C."/>
            <person name="Robinson S.J."/>
            <person name="Links M.G."/>
            <person name="Clarke C."/>
            <person name="Higgins E.E."/>
            <person name="Huebert T."/>
            <person name="Sharpe A.G."/>
            <person name="Parkin I.A."/>
        </authorList>
    </citation>
    <scope>NUCLEOTIDE SEQUENCE [LARGE SCALE GENOMIC DNA]</scope>
    <source>
        <strain evidence="1">cv. DH55</strain>
    </source>
</reference>
<evidence type="ECO:0000313" key="1">
    <source>
        <dbReference type="Proteomes" id="UP000694864"/>
    </source>
</evidence>
<evidence type="ECO:0000313" key="2">
    <source>
        <dbReference type="RefSeq" id="XP_010462716.1"/>
    </source>
</evidence>
<dbReference type="GeneID" id="104743317"/>
<gene>
    <name evidence="2" type="primary">LOC104743317</name>
</gene>
<sequence>MTDTIVTNNQTLLHVNMTNVTKLTQTNYLMWKLQVRALVDGHGLVGHLDGSQQIPPSTLTTNNVVSDNSAFVTWKRQNQLVYSALLGAISLPVQPILSRTTIASEIWTTLAETFAKPSRGHIQQLRDQLKAWNKGNHTIDEYLQGLTTRFDTLASLGKPMEHDDPIENILDGLPEDYRPVIDQTKARDVSPIIAYVHERLRNR</sequence>
<keyword evidence="1" id="KW-1185">Reference proteome</keyword>
<dbReference type="PANTHER" id="PTHR47481:SF22">
    <property type="entry name" value="RETROTRANSPOSON GAG DOMAIN-CONTAINING PROTEIN"/>
    <property type="match status" value="1"/>
</dbReference>
<accession>A0ABM0VXU6</accession>
<name>A0ABM0VXU6_CAMSA</name>